<dbReference type="GO" id="GO:0005886">
    <property type="term" value="C:plasma membrane"/>
    <property type="evidence" value="ECO:0000318"/>
    <property type="project" value="GO_Central"/>
</dbReference>
<evidence type="ECO:0000256" key="6">
    <source>
        <dbReference type="ARBA" id="ARBA00023065"/>
    </source>
</evidence>
<dbReference type="PANTHER" id="PTHR32261:SF4">
    <property type="entry name" value="CALCIUM HOMEOSTASIS MODULATOR PROTEIN 6"/>
    <property type="match status" value="1"/>
</dbReference>
<dbReference type="GeneID" id="100565550"/>
<dbReference type="AlphaFoldDB" id="A0A803SN84"/>
<dbReference type="GO" id="GO:0001772">
    <property type="term" value="C:immunological synapse"/>
    <property type="evidence" value="ECO:0007669"/>
    <property type="project" value="Ensembl"/>
</dbReference>
<evidence type="ECO:0000256" key="4">
    <source>
        <dbReference type="ARBA" id="ARBA00022692"/>
    </source>
</evidence>
<evidence type="ECO:0000256" key="7">
    <source>
        <dbReference type="ARBA" id="ARBA00023136"/>
    </source>
</evidence>
<proteinExistence type="inferred from homology"/>
<evidence type="ECO:0000256" key="5">
    <source>
        <dbReference type="ARBA" id="ARBA00022989"/>
    </source>
</evidence>
<dbReference type="RefSeq" id="XP_003215624.1">
    <property type="nucleotide sequence ID" value="XM_003215576.4"/>
</dbReference>
<dbReference type="GO" id="GO:0002727">
    <property type="term" value="P:regulation of natural killer cell cytokine production"/>
    <property type="evidence" value="ECO:0007669"/>
    <property type="project" value="Ensembl"/>
</dbReference>
<dbReference type="InParanoid" id="A0A803SN84"/>
<evidence type="ECO:0000256" key="3">
    <source>
        <dbReference type="ARBA" id="ARBA00022448"/>
    </source>
</evidence>
<dbReference type="Ensembl" id="ENSACAT00000057439.1">
    <property type="protein sequence ID" value="ENSACAP00000024424.1"/>
    <property type="gene ID" value="ENSACAG00000035788.1"/>
</dbReference>
<dbReference type="CTD" id="441168"/>
<protein>
    <submittedName>
        <fullName evidence="10">Calcium homeostasis modulator family member 6</fullName>
    </submittedName>
</protein>
<sequence length="319" mass="35391">MEKLRTVLDFCLSHQKALGYGAVSLLTLGSERIFSVVVFKCPCNSWNMLYGTVFLLAPALILFLLGLLLNTRSWKVLTGCCAPGKLCLCPHANRFWRYVQVLWLVMVTAAVAPITWIAVALLGGSFYECAATGSAILQNYMCQDKGEECFKKVLQVPCQSSLSSQEMQDMLTNLRAQSQVMGWVLIASIFTLALAATCISRCRSPVSILQLTFWKMYLEKEQQLFEVKAKEHAAQLAERNLGCFFDSTHLEPIHTPSAKAWRGISSMFAFNPEEHYYSMIHKYVSSKTSSGSIRSAEGDTFPTCLGFVDGVGVADSQVL</sequence>
<dbReference type="OrthoDB" id="5962981at2759"/>
<dbReference type="KEGG" id="acs:100565550"/>
<dbReference type="Proteomes" id="UP000001646">
    <property type="component" value="Chromosome 1"/>
</dbReference>
<dbReference type="GO" id="GO:0022832">
    <property type="term" value="F:voltage-gated channel activity"/>
    <property type="evidence" value="ECO:0007669"/>
    <property type="project" value="Ensembl"/>
</dbReference>
<feature type="transmembrane region" description="Helical" evidence="9">
    <location>
        <begin position="48"/>
        <end position="69"/>
    </location>
</feature>
<comment type="subcellular location">
    <subcellularLocation>
        <location evidence="1">Membrane</location>
        <topology evidence="1">Multi-pass membrane protein</topology>
    </subcellularLocation>
</comment>
<reference evidence="10 11" key="1">
    <citation type="submission" date="2009-12" db="EMBL/GenBank/DDBJ databases">
        <title>The Genome Sequence of Anolis carolinensis (Green Anole Lizard).</title>
        <authorList>
            <consortium name="The Genome Sequencing Platform"/>
            <person name="Di Palma F."/>
            <person name="Alfoldi J."/>
            <person name="Heiman D."/>
            <person name="Young S."/>
            <person name="Grabherr M."/>
            <person name="Johnson J."/>
            <person name="Lander E.S."/>
            <person name="Lindblad-Toh K."/>
        </authorList>
    </citation>
    <scope>NUCLEOTIDE SEQUENCE [LARGE SCALE GENOMIC DNA]</scope>
    <source>
        <strain evidence="10 11">JBL SC #1</strain>
    </source>
</reference>
<keyword evidence="5 9" id="KW-1133">Transmembrane helix</keyword>
<reference evidence="10" key="3">
    <citation type="submission" date="2025-09" db="UniProtKB">
        <authorList>
            <consortium name="Ensembl"/>
        </authorList>
    </citation>
    <scope>IDENTIFICATION</scope>
</reference>
<dbReference type="GO" id="GO:1904669">
    <property type="term" value="P:ATP export"/>
    <property type="evidence" value="ECO:0007669"/>
    <property type="project" value="Ensembl"/>
</dbReference>
<evidence type="ECO:0000313" key="10">
    <source>
        <dbReference type="Ensembl" id="ENSACAP00000024424.1"/>
    </source>
</evidence>
<dbReference type="InterPro" id="IPR029569">
    <property type="entry name" value="CALHM"/>
</dbReference>
<dbReference type="GeneTree" id="ENSGT01030000234610"/>
<feature type="transmembrane region" description="Helical" evidence="9">
    <location>
        <begin position="101"/>
        <end position="127"/>
    </location>
</feature>
<accession>A0A803SN84</accession>
<dbReference type="Pfam" id="PF14798">
    <property type="entry name" value="Ca_hom_mod"/>
    <property type="match status" value="1"/>
</dbReference>
<organism evidence="10 11">
    <name type="scientific">Anolis carolinensis</name>
    <name type="common">Green anole</name>
    <name type="synonym">American chameleon</name>
    <dbReference type="NCBI Taxonomy" id="28377"/>
    <lineage>
        <taxon>Eukaryota</taxon>
        <taxon>Metazoa</taxon>
        <taxon>Chordata</taxon>
        <taxon>Craniata</taxon>
        <taxon>Vertebrata</taxon>
        <taxon>Euteleostomi</taxon>
        <taxon>Lepidosauria</taxon>
        <taxon>Squamata</taxon>
        <taxon>Bifurcata</taxon>
        <taxon>Unidentata</taxon>
        <taxon>Episquamata</taxon>
        <taxon>Toxicofera</taxon>
        <taxon>Iguania</taxon>
        <taxon>Dactyloidae</taxon>
        <taxon>Anolis</taxon>
    </lineage>
</organism>
<name>A0A803SN84_ANOCA</name>
<evidence type="ECO:0000313" key="11">
    <source>
        <dbReference type="Proteomes" id="UP000001646"/>
    </source>
</evidence>
<keyword evidence="11" id="KW-1185">Reference proteome</keyword>
<keyword evidence="7 9" id="KW-0472">Membrane</keyword>
<keyword evidence="6" id="KW-0406">Ion transport</keyword>
<gene>
    <name evidence="10" type="primary">CALHM6</name>
</gene>
<keyword evidence="4 9" id="KW-0812">Transmembrane</keyword>
<evidence type="ECO:0000256" key="8">
    <source>
        <dbReference type="ARBA" id="ARBA00023303"/>
    </source>
</evidence>
<keyword evidence="3" id="KW-0813">Transport</keyword>
<evidence type="ECO:0000256" key="2">
    <source>
        <dbReference type="ARBA" id="ARBA00008497"/>
    </source>
</evidence>
<reference evidence="10" key="2">
    <citation type="submission" date="2025-08" db="UniProtKB">
        <authorList>
            <consortium name="Ensembl"/>
        </authorList>
    </citation>
    <scope>IDENTIFICATION</scope>
</reference>
<feature type="transmembrane region" description="Helical" evidence="9">
    <location>
        <begin position="180"/>
        <end position="199"/>
    </location>
</feature>
<comment type="similarity">
    <text evidence="2">Belongs to the CALHM family.</text>
</comment>
<dbReference type="GO" id="GO:0005261">
    <property type="term" value="F:monoatomic cation channel activity"/>
    <property type="evidence" value="ECO:0000318"/>
    <property type="project" value="GO_Central"/>
</dbReference>
<dbReference type="PANTHER" id="PTHR32261">
    <property type="entry name" value="CALCIUM HOMEOSTASIS MODULATOR PROTEIN"/>
    <property type="match status" value="1"/>
</dbReference>
<evidence type="ECO:0000256" key="9">
    <source>
        <dbReference type="SAM" id="Phobius"/>
    </source>
</evidence>
<evidence type="ECO:0000256" key="1">
    <source>
        <dbReference type="ARBA" id="ARBA00004141"/>
    </source>
</evidence>
<keyword evidence="8" id="KW-0407">Ion channel</keyword>